<dbReference type="Proteomes" id="UP000478052">
    <property type="component" value="Unassembled WGS sequence"/>
</dbReference>
<feature type="compositionally biased region" description="Basic and acidic residues" evidence="1">
    <location>
        <begin position="230"/>
        <end position="242"/>
    </location>
</feature>
<feature type="compositionally biased region" description="Basic residues" evidence="1">
    <location>
        <begin position="93"/>
        <end position="103"/>
    </location>
</feature>
<name>A0A6G0ZHY4_APHCR</name>
<dbReference type="AlphaFoldDB" id="A0A6G0ZHY4"/>
<keyword evidence="4" id="KW-1185">Reference proteome</keyword>
<comment type="caution">
    <text evidence="3">The sequence shown here is derived from an EMBL/GenBank/DDBJ whole genome shotgun (WGS) entry which is preliminary data.</text>
</comment>
<feature type="compositionally biased region" description="Low complexity" evidence="1">
    <location>
        <begin position="63"/>
        <end position="79"/>
    </location>
</feature>
<feature type="compositionally biased region" description="Basic residues" evidence="1">
    <location>
        <begin position="212"/>
        <end position="229"/>
    </location>
</feature>
<feature type="compositionally biased region" description="Low complexity" evidence="1">
    <location>
        <begin position="104"/>
        <end position="114"/>
    </location>
</feature>
<dbReference type="EMBL" id="VUJU01000423">
    <property type="protein sequence ID" value="KAF0770503.1"/>
    <property type="molecule type" value="Genomic_DNA"/>
</dbReference>
<evidence type="ECO:0000313" key="4">
    <source>
        <dbReference type="Proteomes" id="UP000478052"/>
    </source>
</evidence>
<protein>
    <submittedName>
        <fullName evidence="3">AT-rich binding protein-like</fullName>
    </submittedName>
</protein>
<feature type="compositionally biased region" description="Basic residues" evidence="1">
    <location>
        <begin position="52"/>
        <end position="62"/>
    </location>
</feature>
<dbReference type="OrthoDB" id="6629547at2759"/>
<evidence type="ECO:0000256" key="1">
    <source>
        <dbReference type="SAM" id="MobiDB-lite"/>
    </source>
</evidence>
<dbReference type="SUPFAM" id="SSF81995">
    <property type="entry name" value="beta-sandwich domain of Sec23/24"/>
    <property type="match status" value="1"/>
</dbReference>
<sequence length="256" mass="28158">MFKTVRAQHGAGNLVAELEYTILPQTDDRSPSASSGEDEPPTCSAAVTAGHRTHLHHHHHHQQQQQQQQQKQQHQYQYRYHQHSRDASQQPQSHHHHHHHRRSSSSSSSSATADDGGGGGGGAGTRRTVVVIIAMLVLGCGVVAAAVLVPILLAARLVTVPASARLQTFAVAASGVIHSARGDYVQLLPVKHAPPGTVINFGPPPPPPPSTGHRRKRRSVKVVKPRRSRPITDVRHRKPVRTDDRRFRSLDFRIRQ</sequence>
<accession>A0A6G0ZHY4</accession>
<keyword evidence="2" id="KW-1133">Transmembrane helix</keyword>
<feature type="region of interest" description="Disordered" evidence="1">
    <location>
        <begin position="52"/>
        <end position="122"/>
    </location>
</feature>
<proteinExistence type="predicted"/>
<gene>
    <name evidence="3" type="ORF">FWK35_00012314</name>
</gene>
<reference evidence="3 4" key="1">
    <citation type="submission" date="2019-08" db="EMBL/GenBank/DDBJ databases">
        <title>Whole genome of Aphis craccivora.</title>
        <authorList>
            <person name="Voronova N.V."/>
            <person name="Shulinski R.S."/>
            <person name="Bandarenka Y.V."/>
            <person name="Zhorov D.G."/>
            <person name="Warner D."/>
        </authorList>
    </citation>
    <scope>NUCLEOTIDE SEQUENCE [LARGE SCALE GENOMIC DNA]</scope>
    <source>
        <strain evidence="3">180601</strain>
        <tissue evidence="3">Whole Body</tissue>
    </source>
</reference>
<feature type="region of interest" description="Disordered" evidence="1">
    <location>
        <begin position="198"/>
        <end position="242"/>
    </location>
</feature>
<keyword evidence="2" id="KW-0472">Membrane</keyword>
<organism evidence="3 4">
    <name type="scientific">Aphis craccivora</name>
    <name type="common">Cowpea aphid</name>
    <dbReference type="NCBI Taxonomy" id="307492"/>
    <lineage>
        <taxon>Eukaryota</taxon>
        <taxon>Metazoa</taxon>
        <taxon>Ecdysozoa</taxon>
        <taxon>Arthropoda</taxon>
        <taxon>Hexapoda</taxon>
        <taxon>Insecta</taxon>
        <taxon>Pterygota</taxon>
        <taxon>Neoptera</taxon>
        <taxon>Paraneoptera</taxon>
        <taxon>Hemiptera</taxon>
        <taxon>Sternorrhyncha</taxon>
        <taxon>Aphidomorpha</taxon>
        <taxon>Aphidoidea</taxon>
        <taxon>Aphididae</taxon>
        <taxon>Aphidini</taxon>
        <taxon>Aphis</taxon>
        <taxon>Aphis</taxon>
    </lineage>
</organism>
<feature type="region of interest" description="Disordered" evidence="1">
    <location>
        <begin position="26"/>
        <end position="45"/>
    </location>
</feature>
<evidence type="ECO:0000313" key="3">
    <source>
        <dbReference type="EMBL" id="KAF0770503.1"/>
    </source>
</evidence>
<evidence type="ECO:0000256" key="2">
    <source>
        <dbReference type="SAM" id="Phobius"/>
    </source>
</evidence>
<feature type="transmembrane region" description="Helical" evidence="2">
    <location>
        <begin position="129"/>
        <end position="153"/>
    </location>
</feature>
<keyword evidence="2" id="KW-0812">Transmembrane</keyword>